<dbReference type="STRING" id="623281.SAMN05421747_11492"/>
<evidence type="ECO:0000256" key="3">
    <source>
        <dbReference type="ARBA" id="ARBA00022448"/>
    </source>
</evidence>
<evidence type="ECO:0000256" key="1">
    <source>
        <dbReference type="ARBA" id="ARBA00004651"/>
    </source>
</evidence>
<dbReference type="Gene3D" id="1.10.3470.10">
    <property type="entry name" value="ABC transporter involved in vitamin B12 uptake, BtuC"/>
    <property type="match status" value="1"/>
</dbReference>
<evidence type="ECO:0000313" key="11">
    <source>
        <dbReference type="Proteomes" id="UP000199577"/>
    </source>
</evidence>
<comment type="similarity">
    <text evidence="2 8">Belongs to the ABC-3 integral membrane protein family.</text>
</comment>
<dbReference type="CDD" id="cd06550">
    <property type="entry name" value="TM_ABC_iron-siderophores_like"/>
    <property type="match status" value="1"/>
</dbReference>
<evidence type="ECO:0000313" key="10">
    <source>
        <dbReference type="EMBL" id="SFC55748.1"/>
    </source>
</evidence>
<evidence type="ECO:0000256" key="5">
    <source>
        <dbReference type="ARBA" id="ARBA00022692"/>
    </source>
</evidence>
<organism evidence="10 11">
    <name type="scientific">Parapedobacter composti</name>
    <dbReference type="NCBI Taxonomy" id="623281"/>
    <lineage>
        <taxon>Bacteria</taxon>
        <taxon>Pseudomonadati</taxon>
        <taxon>Bacteroidota</taxon>
        <taxon>Sphingobacteriia</taxon>
        <taxon>Sphingobacteriales</taxon>
        <taxon>Sphingobacteriaceae</taxon>
        <taxon>Parapedobacter</taxon>
    </lineage>
</organism>
<dbReference type="GO" id="GO:0010043">
    <property type="term" value="P:response to zinc ion"/>
    <property type="evidence" value="ECO:0007669"/>
    <property type="project" value="TreeGrafter"/>
</dbReference>
<reference evidence="10 11" key="1">
    <citation type="submission" date="2016-10" db="EMBL/GenBank/DDBJ databases">
        <authorList>
            <person name="de Groot N.N."/>
        </authorList>
    </citation>
    <scope>NUCLEOTIDE SEQUENCE [LARGE SCALE GENOMIC DNA]</scope>
    <source>
        <strain evidence="10 11">DSM 22900</strain>
    </source>
</reference>
<evidence type="ECO:0000256" key="7">
    <source>
        <dbReference type="ARBA" id="ARBA00023136"/>
    </source>
</evidence>
<feature type="transmembrane region" description="Helical" evidence="9">
    <location>
        <begin position="205"/>
        <end position="224"/>
    </location>
</feature>
<feature type="transmembrane region" description="Helical" evidence="9">
    <location>
        <begin position="60"/>
        <end position="78"/>
    </location>
</feature>
<evidence type="ECO:0000256" key="6">
    <source>
        <dbReference type="ARBA" id="ARBA00022989"/>
    </source>
</evidence>
<keyword evidence="4" id="KW-1003">Cell membrane</keyword>
<feature type="transmembrane region" description="Helical" evidence="9">
    <location>
        <begin position="6"/>
        <end position="27"/>
    </location>
</feature>
<dbReference type="RefSeq" id="WP_211657619.1">
    <property type="nucleotide sequence ID" value="NZ_FOLL01000014.1"/>
</dbReference>
<dbReference type="PANTHER" id="PTHR30477:SF8">
    <property type="entry name" value="METAL TRANSPORT SYSTEM MEMBRANE PROTEIN CT_070-RELATED"/>
    <property type="match status" value="1"/>
</dbReference>
<accession>A0A1I1KAP1</accession>
<feature type="transmembrane region" description="Helical" evidence="9">
    <location>
        <begin position="256"/>
        <end position="276"/>
    </location>
</feature>
<dbReference type="GO" id="GO:0055085">
    <property type="term" value="P:transmembrane transport"/>
    <property type="evidence" value="ECO:0007669"/>
    <property type="project" value="InterPro"/>
</dbReference>
<comment type="subcellular location">
    <subcellularLocation>
        <location evidence="1 8">Cell membrane</location>
        <topology evidence="1 8">Multi-pass membrane protein</topology>
    </subcellularLocation>
</comment>
<evidence type="ECO:0000256" key="8">
    <source>
        <dbReference type="RuleBase" id="RU003943"/>
    </source>
</evidence>
<keyword evidence="3 8" id="KW-0813">Transport</keyword>
<dbReference type="PANTHER" id="PTHR30477">
    <property type="entry name" value="ABC-TRANSPORTER METAL-BINDING PROTEIN"/>
    <property type="match status" value="1"/>
</dbReference>
<keyword evidence="7 9" id="KW-0472">Membrane</keyword>
<keyword evidence="5 8" id="KW-0812">Transmembrane</keyword>
<dbReference type="Proteomes" id="UP000199577">
    <property type="component" value="Unassembled WGS sequence"/>
</dbReference>
<dbReference type="InterPro" id="IPR001626">
    <property type="entry name" value="ABC_TroCD"/>
</dbReference>
<keyword evidence="11" id="KW-1185">Reference proteome</keyword>
<dbReference type="Pfam" id="PF00950">
    <property type="entry name" value="ABC-3"/>
    <property type="match status" value="1"/>
</dbReference>
<keyword evidence="6 9" id="KW-1133">Transmembrane helix</keyword>
<dbReference type="SUPFAM" id="SSF81345">
    <property type="entry name" value="ABC transporter involved in vitamin B12 uptake, BtuC"/>
    <property type="match status" value="1"/>
</dbReference>
<proteinExistence type="inferred from homology"/>
<dbReference type="EMBL" id="FOLL01000014">
    <property type="protein sequence ID" value="SFC55748.1"/>
    <property type="molecule type" value="Genomic_DNA"/>
</dbReference>
<evidence type="ECO:0000256" key="2">
    <source>
        <dbReference type="ARBA" id="ARBA00008034"/>
    </source>
</evidence>
<feature type="transmembrane region" description="Helical" evidence="9">
    <location>
        <begin position="231"/>
        <end position="250"/>
    </location>
</feature>
<feature type="transmembrane region" description="Helical" evidence="9">
    <location>
        <begin position="36"/>
        <end position="54"/>
    </location>
</feature>
<dbReference type="GO" id="GO:0043190">
    <property type="term" value="C:ATP-binding cassette (ABC) transporter complex"/>
    <property type="evidence" value="ECO:0007669"/>
    <property type="project" value="InterPro"/>
</dbReference>
<feature type="transmembrane region" description="Helical" evidence="9">
    <location>
        <begin position="90"/>
        <end position="110"/>
    </location>
</feature>
<gene>
    <name evidence="10" type="ORF">SAMN05421747_11492</name>
</gene>
<name>A0A1I1KAP1_9SPHI</name>
<sequence length="292" mass="31071">MIIAFWIILTGALVAVTCGMLGCFLILRKMSMVGDAISHAVLPGIVIAFLLSGSRDTLPMLLGAGATGLIATFLIEYFHRRANLQTDASIGVTFTFLFAVGIILISGFAGEIDLDLDCVLYGEIAYVPIDLWVTADGTVMGPRPVYILSAVLLIVALFIKLGYKELQLTSFDPAFASALGISTALWHYLLMAAVSLTTVSSFESVGAILVIAFLIGPPATAYLMTHDLKQMLAITAVLGIFIAFTGYWLAYWLNASIAGCMAAVTGLCFTAAFLSLRRIPKPSPTASEEPIG</sequence>
<dbReference type="AlphaFoldDB" id="A0A1I1KAP1"/>
<evidence type="ECO:0000256" key="9">
    <source>
        <dbReference type="SAM" id="Phobius"/>
    </source>
</evidence>
<protein>
    <submittedName>
        <fullName evidence="10">Manganese/zinc/iron transport system permease protein</fullName>
    </submittedName>
</protein>
<dbReference type="InterPro" id="IPR037294">
    <property type="entry name" value="ABC_BtuC-like"/>
</dbReference>
<evidence type="ECO:0000256" key="4">
    <source>
        <dbReference type="ARBA" id="ARBA00022475"/>
    </source>
</evidence>
<feature type="transmembrane region" description="Helical" evidence="9">
    <location>
        <begin position="145"/>
        <end position="163"/>
    </location>
</feature>
<feature type="transmembrane region" description="Helical" evidence="9">
    <location>
        <begin position="175"/>
        <end position="199"/>
    </location>
</feature>